<dbReference type="Gene3D" id="3.40.50.300">
    <property type="entry name" value="P-loop containing nucleotide triphosphate hydrolases"/>
    <property type="match status" value="1"/>
</dbReference>
<dbReference type="AlphaFoldDB" id="A0A212LZU1"/>
<dbReference type="Gene3D" id="3.40.50.10660">
    <property type="entry name" value="PrpR receptor domain-like"/>
    <property type="match status" value="1"/>
</dbReference>
<keyword evidence="4" id="KW-0804">Transcription</keyword>
<dbReference type="FunFam" id="3.40.50.300:FF:000006">
    <property type="entry name" value="DNA-binding transcriptional regulator NtrC"/>
    <property type="match status" value="1"/>
</dbReference>
<dbReference type="SMART" id="SM00382">
    <property type="entry name" value="AAA"/>
    <property type="match status" value="1"/>
</dbReference>
<dbReference type="EMBL" id="FMJE01000005">
    <property type="protein sequence ID" value="SCM82987.1"/>
    <property type="molecule type" value="Genomic_DNA"/>
</dbReference>
<evidence type="ECO:0000313" key="6">
    <source>
        <dbReference type="EMBL" id="SCM82987.1"/>
    </source>
</evidence>
<dbReference type="SUPFAM" id="SSF159800">
    <property type="entry name" value="PrpR receptor domain-like"/>
    <property type="match status" value="1"/>
</dbReference>
<dbReference type="GO" id="GO:0006355">
    <property type="term" value="P:regulation of DNA-templated transcription"/>
    <property type="evidence" value="ECO:0007669"/>
    <property type="project" value="InterPro"/>
</dbReference>
<dbReference type="SUPFAM" id="SSF55785">
    <property type="entry name" value="PYP-like sensor domain (PAS domain)"/>
    <property type="match status" value="1"/>
</dbReference>
<dbReference type="PANTHER" id="PTHR32071:SF57">
    <property type="entry name" value="C4-DICARBOXYLATE TRANSPORT TRANSCRIPTIONAL REGULATORY PROTEIN DCTD"/>
    <property type="match status" value="1"/>
</dbReference>
<evidence type="ECO:0000256" key="4">
    <source>
        <dbReference type="ARBA" id="ARBA00023163"/>
    </source>
</evidence>
<dbReference type="NCBIfam" id="TIGR00229">
    <property type="entry name" value="sensory_box"/>
    <property type="match status" value="1"/>
</dbReference>
<feature type="domain" description="Sigma-54 factor interaction" evidence="5">
    <location>
        <begin position="327"/>
        <end position="557"/>
    </location>
</feature>
<dbReference type="PANTHER" id="PTHR32071">
    <property type="entry name" value="TRANSCRIPTIONAL REGULATORY PROTEIN"/>
    <property type="match status" value="1"/>
</dbReference>
<dbReference type="Gene3D" id="1.10.10.60">
    <property type="entry name" value="Homeodomain-like"/>
    <property type="match status" value="1"/>
</dbReference>
<dbReference type="GO" id="GO:0005524">
    <property type="term" value="F:ATP binding"/>
    <property type="evidence" value="ECO:0007669"/>
    <property type="project" value="UniProtKB-KW"/>
</dbReference>
<reference evidence="6" key="1">
    <citation type="submission" date="2016-08" db="EMBL/GenBank/DDBJ databases">
        <authorList>
            <person name="Seilhamer J.J."/>
        </authorList>
    </citation>
    <scope>NUCLEOTIDE SEQUENCE</scope>
    <source>
        <strain evidence="6">86</strain>
    </source>
</reference>
<dbReference type="SMART" id="SM00091">
    <property type="entry name" value="PAS"/>
    <property type="match status" value="1"/>
</dbReference>
<evidence type="ECO:0000256" key="1">
    <source>
        <dbReference type="ARBA" id="ARBA00022741"/>
    </source>
</evidence>
<dbReference type="Gene3D" id="1.10.8.60">
    <property type="match status" value="1"/>
</dbReference>
<dbReference type="InterPro" id="IPR000014">
    <property type="entry name" value="PAS"/>
</dbReference>
<dbReference type="InterPro" id="IPR003593">
    <property type="entry name" value="AAA+_ATPase"/>
</dbReference>
<dbReference type="Pfam" id="PF02954">
    <property type="entry name" value="HTH_8"/>
    <property type="match status" value="1"/>
</dbReference>
<accession>A0A212LZU1</accession>
<keyword evidence="2" id="KW-0067">ATP-binding</keyword>
<dbReference type="GO" id="GO:0000156">
    <property type="term" value="F:phosphorelay response regulator activity"/>
    <property type="evidence" value="ECO:0007669"/>
    <property type="project" value="InterPro"/>
</dbReference>
<dbReference type="Pfam" id="PF06506">
    <property type="entry name" value="PrpR_N"/>
    <property type="match status" value="1"/>
</dbReference>
<dbReference type="SUPFAM" id="SSF52540">
    <property type="entry name" value="P-loop containing nucleoside triphosphate hydrolases"/>
    <property type="match status" value="1"/>
</dbReference>
<dbReference type="InterPro" id="IPR027417">
    <property type="entry name" value="P-loop_NTPase"/>
</dbReference>
<dbReference type="InterPro" id="IPR025662">
    <property type="entry name" value="Sigma_54_int_dom_ATP-bd_1"/>
</dbReference>
<dbReference type="PROSITE" id="PS00675">
    <property type="entry name" value="SIGMA54_INTERACT_1"/>
    <property type="match status" value="1"/>
</dbReference>
<evidence type="ECO:0000259" key="5">
    <source>
        <dbReference type="PROSITE" id="PS50045"/>
    </source>
</evidence>
<dbReference type="RefSeq" id="WP_288185535.1">
    <property type="nucleotide sequence ID" value="NZ_LT608335.1"/>
</dbReference>
<dbReference type="InterPro" id="IPR002078">
    <property type="entry name" value="Sigma_54_int"/>
</dbReference>
<dbReference type="CDD" id="cd00130">
    <property type="entry name" value="PAS"/>
    <property type="match status" value="1"/>
</dbReference>
<dbReference type="Pfam" id="PF25601">
    <property type="entry name" value="AAA_lid_14"/>
    <property type="match status" value="1"/>
</dbReference>
<dbReference type="InterPro" id="IPR058031">
    <property type="entry name" value="AAA_lid_NorR"/>
</dbReference>
<dbReference type="InterPro" id="IPR002197">
    <property type="entry name" value="HTH_Fis"/>
</dbReference>
<keyword evidence="1" id="KW-0547">Nucleotide-binding</keyword>
<dbReference type="InterPro" id="IPR035965">
    <property type="entry name" value="PAS-like_dom_sf"/>
</dbReference>
<dbReference type="PRINTS" id="PR01590">
    <property type="entry name" value="HTHFIS"/>
</dbReference>
<proteinExistence type="predicted"/>
<evidence type="ECO:0000256" key="2">
    <source>
        <dbReference type="ARBA" id="ARBA00022840"/>
    </source>
</evidence>
<protein>
    <submittedName>
        <fullName evidence="6">Sigma-54 factor interaction domain-containing protein</fullName>
    </submittedName>
</protein>
<dbReference type="Pfam" id="PF00158">
    <property type="entry name" value="Sigma54_activat"/>
    <property type="match status" value="1"/>
</dbReference>
<name>A0A212LZU1_9FIRM</name>
<keyword evidence="3" id="KW-0805">Transcription regulation</keyword>
<organism evidence="6">
    <name type="scientific">uncultured Sporomusa sp</name>
    <dbReference type="NCBI Taxonomy" id="307249"/>
    <lineage>
        <taxon>Bacteria</taxon>
        <taxon>Bacillati</taxon>
        <taxon>Bacillota</taxon>
        <taxon>Negativicutes</taxon>
        <taxon>Selenomonadales</taxon>
        <taxon>Sporomusaceae</taxon>
        <taxon>Sporomusa</taxon>
        <taxon>environmental samples</taxon>
    </lineage>
</organism>
<dbReference type="InterPro" id="IPR010524">
    <property type="entry name" value="Sig_transdc_resp-reg_PrpR_N"/>
</dbReference>
<gene>
    <name evidence="6" type="ORF">KL86SPO_50759</name>
</gene>
<dbReference type="CDD" id="cd00009">
    <property type="entry name" value="AAA"/>
    <property type="match status" value="1"/>
</dbReference>
<dbReference type="InterPro" id="IPR009057">
    <property type="entry name" value="Homeodomain-like_sf"/>
</dbReference>
<dbReference type="Gene3D" id="3.30.450.20">
    <property type="entry name" value="PAS domain"/>
    <property type="match status" value="1"/>
</dbReference>
<dbReference type="PROSITE" id="PS50045">
    <property type="entry name" value="SIGMA54_INTERACT_4"/>
    <property type="match status" value="1"/>
</dbReference>
<dbReference type="SUPFAM" id="SSF46689">
    <property type="entry name" value="Homeodomain-like"/>
    <property type="match status" value="1"/>
</dbReference>
<dbReference type="Gene3D" id="3.40.50.2300">
    <property type="match status" value="1"/>
</dbReference>
<sequence>MAKIAFIAPDKQLFLQGRKIIHELGIADRVVIYLARLKRAVRLAKALEQQDVSVIISRGGTARVIIKARIQIPVVEIPISGQDLAQVFYEAKKITALDRPQVAMVAFDNMVYDIESLSAILGINLTIYRLETSEDIPARIAEVAQSDADIVVGGIKTVLLAAKQGLTHHLIRSGEFSIRTAFAEAEKIIQARKIEKEQAQKFKALADYSLEGIISINPQKTVEVFNPAAETLLKISAPEIVGKQIDQVLSGIEVDLCLAKRKRITGQTVQQGSIWLTYNIAPVIVDSQLTGAIITFQDITHIQELEAKIRNQVLARRFVASYRFADIIGSSPQLKESKRIAREMALVDNATVLIFGESGTGKELFAQSIHNESCRKHGPFVAVNCAALPANLLESELFGYVEGAFTGAAKKGKPGLFEMAHRGTIFLDEISEMDKYGQSRLLRVLQERQVMRLGDDKYIPIDVRIIAATNKKLGDLVKEGQFRQDLFYRFKVLTLNLAPLRKRSADIACLAQYFVRQFTAKYNKQVEIVPAVYRYLQEYDWPGNVRELMYFLERLIIICNEQVITVDVVKQYWDDREDTGPDAAVTVRRPEVAEIVAALEKCNSNISRTAELLGMDRSTLYRKLKSYNIETKKTY</sequence>
<evidence type="ECO:0000256" key="3">
    <source>
        <dbReference type="ARBA" id="ARBA00023015"/>
    </source>
</evidence>
<dbReference type="GO" id="GO:0043565">
    <property type="term" value="F:sequence-specific DNA binding"/>
    <property type="evidence" value="ECO:0007669"/>
    <property type="project" value="InterPro"/>
</dbReference>